<feature type="region of interest" description="Disordered" evidence="1">
    <location>
        <begin position="1"/>
        <end position="43"/>
    </location>
</feature>
<evidence type="ECO:0000313" key="2">
    <source>
        <dbReference type="EMBL" id="MBB3194180.1"/>
    </source>
</evidence>
<gene>
    <name evidence="2" type="ORF">FHS28_001565</name>
</gene>
<name>A0ABR6GPZ4_9BURK</name>
<proteinExistence type="predicted"/>
<dbReference type="InterPro" id="IPR029021">
    <property type="entry name" value="Prot-tyrosine_phosphatase-like"/>
</dbReference>
<protein>
    <submittedName>
        <fullName evidence="2">Uncharacterized protein</fullName>
    </submittedName>
</protein>
<dbReference type="RefSeq" id="WP_184294367.1">
    <property type="nucleotide sequence ID" value="NZ_JACHXO010000002.1"/>
</dbReference>
<reference evidence="2 3" key="1">
    <citation type="submission" date="2020-08" db="EMBL/GenBank/DDBJ databases">
        <title>Genomic Encyclopedia of Type Strains, Phase III (KMG-III): the genomes of soil and plant-associated and newly described type strains.</title>
        <authorList>
            <person name="Whitman W."/>
        </authorList>
    </citation>
    <scope>NUCLEOTIDE SEQUENCE [LARGE SCALE GENOMIC DNA]</scope>
    <source>
        <strain evidence="2 3">CECT 7247</strain>
    </source>
</reference>
<evidence type="ECO:0000313" key="3">
    <source>
        <dbReference type="Proteomes" id="UP000574369"/>
    </source>
</evidence>
<accession>A0ABR6GPZ4</accession>
<sequence length="618" mass="67660">MGLLNLILSSPPRDVNTVTPAPSQPEAAANARLPSDTPTGDRHAWQRQLDNARTLLRERVDLEQGLPGRGVEKQIRRGPALPVQPDTLLERAHVSDAKTLTERLHANRLPSGAVVMATPTQAQRKLWQQSALEHRVTHVVCVGTDLEQTTMDLMAHEPAVRAQTLPGELPQVLSRYWRVSARPGMAIPPAVLRETFERLSAAPPAPGCLVAFQSPHGDDRSAVFGAGWKVFKDLRARQQADLPVDEDTVLDVVQDAVMQIHMNRSTQVLRQPEHLASLLSMGMQLCGLPKARAVRFVDRPTVETLAAHSKDTPPDGPALKEARNRAAARALCSGILEMKEATDRPYAPLKGSTARTRRIHPDAMLAPDTRLKSLPGARLLGAWAAPRTLVLERPGPDKALAWATACLTHNISAVVDLSCRSEQSEPDAMADGRQALGSGTHVHFEWGRTGQIELDHVLAGAKATGMQISATIDGQPVTRDVSIDPPYMDEKHRIPTERSLERLQIPLLPGKTVPPKDLLEMAKLMENYRADGPGHAIAVQCPKGDVRAAVVAAADQLYGRFQEKRLNADNLDESIKDIWTRLCLDYSIDLAHEPDQLASLMAMGELLLATGKHTQRWQ</sequence>
<keyword evidence="3" id="KW-1185">Reference proteome</keyword>
<comment type="caution">
    <text evidence="2">The sequence shown here is derived from an EMBL/GenBank/DDBJ whole genome shotgun (WGS) entry which is preliminary data.</text>
</comment>
<dbReference type="EMBL" id="JACHXO010000002">
    <property type="protein sequence ID" value="MBB3194180.1"/>
    <property type="molecule type" value="Genomic_DNA"/>
</dbReference>
<dbReference type="Proteomes" id="UP000574369">
    <property type="component" value="Unassembled WGS sequence"/>
</dbReference>
<dbReference type="SUPFAM" id="SSF52799">
    <property type="entry name" value="(Phosphotyrosine protein) phosphatases II"/>
    <property type="match status" value="1"/>
</dbReference>
<organism evidence="2 3">
    <name type="scientific">Roseateles terrae</name>
    <dbReference type="NCBI Taxonomy" id="431060"/>
    <lineage>
        <taxon>Bacteria</taxon>
        <taxon>Pseudomonadati</taxon>
        <taxon>Pseudomonadota</taxon>
        <taxon>Betaproteobacteria</taxon>
        <taxon>Burkholderiales</taxon>
        <taxon>Sphaerotilaceae</taxon>
        <taxon>Roseateles</taxon>
    </lineage>
</organism>
<evidence type="ECO:0000256" key="1">
    <source>
        <dbReference type="SAM" id="MobiDB-lite"/>
    </source>
</evidence>